<dbReference type="EMBL" id="GEDG01029696">
    <property type="protein sequence ID" value="JAP12381.1"/>
    <property type="molecule type" value="Transcribed_RNA"/>
</dbReference>
<protein>
    <submittedName>
        <fullName evidence="1">Putative ovule protein</fullName>
    </submittedName>
</protein>
<dbReference type="AlphaFoldDB" id="A0A0V0GWP1"/>
<sequence length="75" mass="8433">MPTIHVLSWKKYMRSAAVCLLVSIWTLASCYEKPCAYKCLSLCRFRSPLPEKLIVVCKLVIPVNSLSLSLLCTTV</sequence>
<proteinExistence type="predicted"/>
<reference evidence="1" key="1">
    <citation type="submission" date="2015-12" db="EMBL/GenBank/DDBJ databases">
        <title>Gene expression during late stages of embryo sac development: a critical building block for successful pollen-pistil interactions.</title>
        <authorList>
            <person name="Liu Y."/>
            <person name="Joly V."/>
            <person name="Sabar M."/>
            <person name="Matton D.P."/>
        </authorList>
    </citation>
    <scope>NUCLEOTIDE SEQUENCE</scope>
</reference>
<organism evidence="1">
    <name type="scientific">Solanum chacoense</name>
    <name type="common">Chaco potato</name>
    <dbReference type="NCBI Taxonomy" id="4108"/>
    <lineage>
        <taxon>Eukaryota</taxon>
        <taxon>Viridiplantae</taxon>
        <taxon>Streptophyta</taxon>
        <taxon>Embryophyta</taxon>
        <taxon>Tracheophyta</taxon>
        <taxon>Spermatophyta</taxon>
        <taxon>Magnoliopsida</taxon>
        <taxon>eudicotyledons</taxon>
        <taxon>Gunneridae</taxon>
        <taxon>Pentapetalae</taxon>
        <taxon>asterids</taxon>
        <taxon>lamiids</taxon>
        <taxon>Solanales</taxon>
        <taxon>Solanaceae</taxon>
        <taxon>Solanoideae</taxon>
        <taxon>Solaneae</taxon>
        <taxon>Solanum</taxon>
    </lineage>
</organism>
<name>A0A0V0GWP1_SOLCH</name>
<evidence type="ECO:0000313" key="1">
    <source>
        <dbReference type="EMBL" id="JAP12381.1"/>
    </source>
</evidence>
<accession>A0A0V0GWP1</accession>